<dbReference type="Pfam" id="PF10087">
    <property type="entry name" value="DUF2325"/>
    <property type="match status" value="1"/>
</dbReference>
<organism evidence="2 3">
    <name type="scientific">Thermohalobacter berrensis</name>
    <dbReference type="NCBI Taxonomy" id="99594"/>
    <lineage>
        <taxon>Bacteria</taxon>
        <taxon>Bacillati</taxon>
        <taxon>Bacillota</taxon>
        <taxon>Tissierellia</taxon>
        <taxon>Tissierellales</taxon>
        <taxon>Thermohalobacteraceae</taxon>
        <taxon>Thermohalobacter</taxon>
    </lineage>
</organism>
<keyword evidence="3" id="KW-1185">Reference proteome</keyword>
<dbReference type="OrthoDB" id="5396775at2"/>
<name>A0A419T189_9FIRM</name>
<proteinExistence type="inferred from homology"/>
<dbReference type="InterPro" id="IPR016772">
    <property type="entry name" value="UCP020408"/>
</dbReference>
<protein>
    <recommendedName>
        <fullName evidence="4">DUF2325 domain-containing protein</fullName>
    </recommendedName>
</protein>
<reference evidence="2 3" key="1">
    <citation type="submission" date="2016-08" db="EMBL/GenBank/DDBJ databases">
        <title>Novel Firmicutes and Novel Genomes.</title>
        <authorList>
            <person name="Poppleton D.I."/>
            <person name="Gribaldo S."/>
        </authorList>
    </citation>
    <scope>NUCLEOTIDE SEQUENCE [LARGE SCALE GENOMIC DNA]</scope>
    <source>
        <strain evidence="2 3">CTT3</strain>
    </source>
</reference>
<evidence type="ECO:0000313" key="3">
    <source>
        <dbReference type="Proteomes" id="UP000284177"/>
    </source>
</evidence>
<sequence length="95" mass="10872">MSVVVLGGHERMEKLYKKVCKKHGCRAKVFTHMKTNLEKRIGCPDCIILFTDVISHKLTNTAMKISKKKDIPKVRLHNSSLNTLEKALKEIKPEN</sequence>
<accession>A0A419T189</accession>
<evidence type="ECO:0008006" key="4">
    <source>
        <dbReference type="Google" id="ProtNLM"/>
    </source>
</evidence>
<comment type="caution">
    <text evidence="2">The sequence shown here is derived from an EMBL/GenBank/DDBJ whole genome shotgun (WGS) entry which is preliminary data.</text>
</comment>
<comment type="similarity">
    <text evidence="1">Belongs to the UPF0751 family.</text>
</comment>
<dbReference type="RefSeq" id="WP_120169536.1">
    <property type="nucleotide sequence ID" value="NZ_MCIB01000023.1"/>
</dbReference>
<dbReference type="EMBL" id="MCIB01000023">
    <property type="protein sequence ID" value="RKD31181.1"/>
    <property type="molecule type" value="Genomic_DNA"/>
</dbReference>
<evidence type="ECO:0000256" key="1">
    <source>
        <dbReference type="ARBA" id="ARBA00007189"/>
    </source>
</evidence>
<evidence type="ECO:0000313" key="2">
    <source>
        <dbReference type="EMBL" id="RKD31181.1"/>
    </source>
</evidence>
<gene>
    <name evidence="2" type="ORF">BET03_03375</name>
</gene>
<dbReference type="Proteomes" id="UP000284177">
    <property type="component" value="Unassembled WGS sequence"/>
</dbReference>
<dbReference type="AlphaFoldDB" id="A0A419T189"/>